<dbReference type="EC" id="2.4.2.21" evidence="4 10"/>
<dbReference type="GO" id="GO:0008939">
    <property type="term" value="F:nicotinate-nucleotide-dimethylbenzimidazole phosphoribosyltransferase activity"/>
    <property type="evidence" value="ECO:0007669"/>
    <property type="project" value="UniProtKB-UniRule"/>
</dbReference>
<evidence type="ECO:0000313" key="11">
    <source>
        <dbReference type="EMBL" id="MBB2181721.1"/>
    </source>
</evidence>
<evidence type="ECO:0000256" key="3">
    <source>
        <dbReference type="ARBA" id="ARBA00007110"/>
    </source>
</evidence>
<dbReference type="Proteomes" id="UP000574276">
    <property type="component" value="Unassembled WGS sequence"/>
</dbReference>
<dbReference type="SUPFAM" id="SSF52733">
    <property type="entry name" value="Nicotinate mononucleotide:5,6-dimethylbenzimidazole phosphoribosyltransferase (CobT)"/>
    <property type="match status" value="1"/>
</dbReference>
<protein>
    <recommendedName>
        <fullName evidence="5 10">Nicotinate-nucleotide--dimethylbenzimidazole phosphoribosyltransferase</fullName>
        <ecNumber evidence="4 10">2.4.2.21</ecNumber>
    </recommendedName>
</protein>
<dbReference type="UniPathway" id="UPA00061">
    <property type="reaction ID" value="UER00516"/>
</dbReference>
<keyword evidence="12" id="KW-1185">Reference proteome</keyword>
<sequence length="375" mass="40782">MECLENPAWNRYTREKLEKLTVKAPDEEIRKKVLNNLDHVAKPLDGLGKFEALTAQIGAIQRTEMIDISRKAVIIMCADNGIVAEGISQSGQEVTLTVVKKMAEKKTSVGKMAETIGVDTIPVDIGVNDKGKIPGVLDKKIRPGTRNFRNEPAMTEEEAIKAIFTGIEMVSDCKEKGYKILATGEMGIGNTTTSSAVTAALLHCEVAEVTGRGAGLSDEKLIHKQKIITEAIDKNDLKKADALRILETVGGFDIAGLAGVCIGGALYHVPIVLDGVISMVAALLAERIVPGTKDYLIPSHKGKEPAMRRLAKELNVEPVIDGNMALGEGTGAVMMFSLLDIALSVYQDRTTFSDINIEQYERFQIDDDINYWGKR</sequence>
<evidence type="ECO:0000313" key="12">
    <source>
        <dbReference type="Proteomes" id="UP000574276"/>
    </source>
</evidence>
<dbReference type="EMBL" id="JACEGA010000001">
    <property type="protein sequence ID" value="MBB2181721.1"/>
    <property type="molecule type" value="Genomic_DNA"/>
</dbReference>
<keyword evidence="7 11" id="KW-0328">Glycosyltransferase</keyword>
<dbReference type="GO" id="GO:0009236">
    <property type="term" value="P:cobalamin biosynthetic process"/>
    <property type="evidence" value="ECO:0007669"/>
    <property type="project" value="UniProtKB-UniRule"/>
</dbReference>
<evidence type="ECO:0000256" key="10">
    <source>
        <dbReference type="NCBIfam" id="TIGR03160"/>
    </source>
</evidence>
<dbReference type="NCBIfam" id="NF000996">
    <property type="entry name" value="PRK00105.1"/>
    <property type="match status" value="1"/>
</dbReference>
<comment type="catalytic activity">
    <reaction evidence="9">
        <text>5,6-dimethylbenzimidazole + nicotinate beta-D-ribonucleotide = alpha-ribazole 5'-phosphate + nicotinate + H(+)</text>
        <dbReference type="Rhea" id="RHEA:11196"/>
        <dbReference type="ChEBI" id="CHEBI:15378"/>
        <dbReference type="ChEBI" id="CHEBI:15890"/>
        <dbReference type="ChEBI" id="CHEBI:32544"/>
        <dbReference type="ChEBI" id="CHEBI:57502"/>
        <dbReference type="ChEBI" id="CHEBI:57918"/>
        <dbReference type="EC" id="2.4.2.21"/>
    </reaction>
</comment>
<evidence type="ECO:0000256" key="1">
    <source>
        <dbReference type="ARBA" id="ARBA00002197"/>
    </source>
</evidence>
<evidence type="ECO:0000256" key="2">
    <source>
        <dbReference type="ARBA" id="ARBA00005049"/>
    </source>
</evidence>
<evidence type="ECO:0000256" key="9">
    <source>
        <dbReference type="ARBA" id="ARBA00047340"/>
    </source>
</evidence>
<dbReference type="InterPro" id="IPR023195">
    <property type="entry name" value="Nict_dMeBzImd_PRibTrfase_N"/>
</dbReference>
<dbReference type="InterPro" id="IPR036087">
    <property type="entry name" value="Nict_dMeBzImd_PRibTrfase_sf"/>
</dbReference>
<proteinExistence type="inferred from homology"/>
<comment type="similarity">
    <text evidence="3">Belongs to the CobT family.</text>
</comment>
<dbReference type="FunFam" id="3.40.50.10210:FF:000001">
    <property type="entry name" value="Nicotinate-nucleotide--dimethylbenzimidazole phosphoribosyltransferase"/>
    <property type="match status" value="1"/>
</dbReference>
<dbReference type="Gene3D" id="3.40.50.10210">
    <property type="match status" value="1"/>
</dbReference>
<keyword evidence="6" id="KW-0169">Cobalamin biosynthesis</keyword>
<comment type="function">
    <text evidence="1">Catalyzes the synthesis of alpha-ribazole-5'-phosphate from nicotinate mononucleotide (NAMN) and 5,6-dimethylbenzimidazole (DMB).</text>
</comment>
<accession>A0A839JZ30</accession>
<reference evidence="11 12" key="1">
    <citation type="submission" date="2020-07" db="EMBL/GenBank/DDBJ databases">
        <title>Characterization and genome sequencing of isolate MD1, a novel member within the family Lachnospiraceae.</title>
        <authorList>
            <person name="Rettenmaier R."/>
            <person name="Di Bello L."/>
            <person name="Zinser C."/>
            <person name="Scheitz K."/>
            <person name="Liebl W."/>
            <person name="Zverlov V."/>
        </authorList>
    </citation>
    <scope>NUCLEOTIDE SEQUENCE [LARGE SCALE GENOMIC DNA]</scope>
    <source>
        <strain evidence="11 12">MD1</strain>
    </source>
</reference>
<dbReference type="RefSeq" id="WP_228351483.1">
    <property type="nucleotide sequence ID" value="NZ_JACEGA010000001.1"/>
</dbReference>
<evidence type="ECO:0000256" key="4">
    <source>
        <dbReference type="ARBA" id="ARBA00011991"/>
    </source>
</evidence>
<keyword evidence="8 11" id="KW-0808">Transferase</keyword>
<evidence type="ECO:0000256" key="6">
    <source>
        <dbReference type="ARBA" id="ARBA00022573"/>
    </source>
</evidence>
<comment type="caution">
    <text evidence="11">The sequence shown here is derived from an EMBL/GenBank/DDBJ whole genome shotgun (WGS) entry which is preliminary data.</text>
</comment>
<name>A0A839JZ30_9FIRM</name>
<dbReference type="Pfam" id="PF02277">
    <property type="entry name" value="DBI_PRT"/>
    <property type="match status" value="1"/>
</dbReference>
<dbReference type="NCBIfam" id="TIGR03160">
    <property type="entry name" value="cobT_DBIPRT"/>
    <property type="match status" value="1"/>
</dbReference>
<dbReference type="InterPro" id="IPR017846">
    <property type="entry name" value="Nict_dMeBzImd_PRibTrfase_bact"/>
</dbReference>
<dbReference type="AlphaFoldDB" id="A0A839JZ30"/>
<evidence type="ECO:0000256" key="8">
    <source>
        <dbReference type="ARBA" id="ARBA00022679"/>
    </source>
</evidence>
<evidence type="ECO:0000256" key="7">
    <source>
        <dbReference type="ARBA" id="ARBA00022676"/>
    </source>
</evidence>
<dbReference type="CDD" id="cd02439">
    <property type="entry name" value="DMB-PRT_CobT"/>
    <property type="match status" value="1"/>
</dbReference>
<dbReference type="InterPro" id="IPR003200">
    <property type="entry name" value="Nict_dMeBzImd_PRibTrfase"/>
</dbReference>
<gene>
    <name evidence="11" type="primary">cobT</name>
    <name evidence="11" type="ORF">H0486_02365</name>
</gene>
<dbReference type="Gene3D" id="1.10.1610.10">
    <property type="match status" value="1"/>
</dbReference>
<comment type="pathway">
    <text evidence="2">Nucleoside biosynthesis; alpha-ribazole biosynthesis; alpha-ribazole from 5,6-dimethylbenzimidazole: step 1/2.</text>
</comment>
<organism evidence="11 12">
    <name type="scientific">Variimorphobacter saccharofermentans</name>
    <dbReference type="NCBI Taxonomy" id="2755051"/>
    <lineage>
        <taxon>Bacteria</taxon>
        <taxon>Bacillati</taxon>
        <taxon>Bacillota</taxon>
        <taxon>Clostridia</taxon>
        <taxon>Lachnospirales</taxon>
        <taxon>Lachnospiraceae</taxon>
        <taxon>Variimorphobacter</taxon>
    </lineage>
</organism>
<evidence type="ECO:0000256" key="5">
    <source>
        <dbReference type="ARBA" id="ARBA00015486"/>
    </source>
</evidence>
<dbReference type="PANTHER" id="PTHR43463:SF1">
    <property type="entry name" value="NICOTINATE-NUCLEOTIDE--DIMETHYLBENZIMIDAZOLE PHOSPHORIBOSYLTRANSFERASE"/>
    <property type="match status" value="1"/>
</dbReference>
<dbReference type="PANTHER" id="PTHR43463">
    <property type="entry name" value="NICOTINATE-NUCLEOTIDE--DIMETHYLBENZIMIDAZOLE PHOSPHORIBOSYLTRANSFERASE"/>
    <property type="match status" value="1"/>
</dbReference>